<protein>
    <recommendedName>
        <fullName evidence="7">UBZ1-type domain-containing protein</fullName>
    </recommendedName>
</protein>
<dbReference type="EMBL" id="JACEEZ010008518">
    <property type="protein sequence ID" value="KAG0723235.1"/>
    <property type="molecule type" value="Genomic_DNA"/>
</dbReference>
<keyword evidence="9" id="KW-1185">Reference proteome</keyword>
<reference evidence="8" key="1">
    <citation type="submission" date="2020-07" db="EMBL/GenBank/DDBJ databases">
        <title>The High-quality genome of the commercially important snow crab, Chionoecetes opilio.</title>
        <authorList>
            <person name="Jeong J.-H."/>
            <person name="Ryu S."/>
        </authorList>
    </citation>
    <scope>NUCLEOTIDE SEQUENCE</scope>
    <source>
        <strain evidence="8">MADBK_172401_WGS</strain>
        <tissue evidence="8">Digestive gland</tissue>
    </source>
</reference>
<dbReference type="InterPro" id="IPR009017">
    <property type="entry name" value="GFP"/>
</dbReference>
<evidence type="ECO:0000256" key="4">
    <source>
        <dbReference type="ARBA" id="ARBA00023054"/>
    </source>
</evidence>
<dbReference type="OrthoDB" id="6105729at2759"/>
<evidence type="ECO:0000259" key="7">
    <source>
        <dbReference type="PROSITE" id="PS51905"/>
    </source>
</evidence>
<accession>A0A8J4Y8K0</accession>
<dbReference type="InterPro" id="IPR041641">
    <property type="entry name" value="CALCOCO1/2_Zn_UBZ1"/>
</dbReference>
<evidence type="ECO:0000256" key="3">
    <source>
        <dbReference type="ARBA" id="ARBA00022833"/>
    </source>
</evidence>
<evidence type="ECO:0000256" key="2">
    <source>
        <dbReference type="ARBA" id="ARBA00022771"/>
    </source>
</evidence>
<keyword evidence="1" id="KW-0479">Metal-binding</keyword>
<evidence type="ECO:0000313" key="9">
    <source>
        <dbReference type="Proteomes" id="UP000770661"/>
    </source>
</evidence>
<sequence length="148" mass="16316">MDDAAALQKAQDDEGNCQSRLATYGSVLTSSFVSGGSNSSTRLRSSRHESSAEYVMGEGEAGPGVQERPQSPFDWRQVQMSDDEGREGELLRPDTRTVSTSPDPTLQEEDERVCPMCNAVFPRLIPQESFESHVVSHFEVENGFEVIT</sequence>
<dbReference type="Pfam" id="PF18112">
    <property type="entry name" value="Zn-C2H2_12"/>
    <property type="match status" value="1"/>
</dbReference>
<dbReference type="PROSITE" id="PS51905">
    <property type="entry name" value="ZF_UBZ1"/>
    <property type="match status" value="1"/>
</dbReference>
<keyword evidence="4" id="KW-0175">Coiled coil</keyword>
<evidence type="ECO:0000256" key="6">
    <source>
        <dbReference type="SAM" id="MobiDB-lite"/>
    </source>
</evidence>
<gene>
    <name evidence="8" type="ORF">GWK47_043050</name>
</gene>
<evidence type="ECO:0000256" key="1">
    <source>
        <dbReference type="ARBA" id="ARBA00022723"/>
    </source>
</evidence>
<feature type="compositionally biased region" description="Low complexity" evidence="6">
    <location>
        <begin position="30"/>
        <end position="40"/>
    </location>
</feature>
<proteinExistence type="predicted"/>
<feature type="region of interest" description="Disordered" evidence="6">
    <location>
        <begin position="30"/>
        <end position="110"/>
    </location>
</feature>
<evidence type="ECO:0000256" key="5">
    <source>
        <dbReference type="PROSITE-ProRule" id="PRU01253"/>
    </source>
</evidence>
<keyword evidence="3" id="KW-0862">Zinc</keyword>
<dbReference type="GO" id="GO:0008270">
    <property type="term" value="F:zinc ion binding"/>
    <property type="evidence" value="ECO:0007669"/>
    <property type="project" value="UniProtKB-KW"/>
</dbReference>
<keyword evidence="2 5" id="KW-0863">Zinc-finger</keyword>
<dbReference type="Proteomes" id="UP000770661">
    <property type="component" value="Unassembled WGS sequence"/>
</dbReference>
<organism evidence="8 9">
    <name type="scientific">Chionoecetes opilio</name>
    <name type="common">Atlantic snow crab</name>
    <name type="synonym">Cancer opilio</name>
    <dbReference type="NCBI Taxonomy" id="41210"/>
    <lineage>
        <taxon>Eukaryota</taxon>
        <taxon>Metazoa</taxon>
        <taxon>Ecdysozoa</taxon>
        <taxon>Arthropoda</taxon>
        <taxon>Crustacea</taxon>
        <taxon>Multicrustacea</taxon>
        <taxon>Malacostraca</taxon>
        <taxon>Eumalacostraca</taxon>
        <taxon>Eucarida</taxon>
        <taxon>Decapoda</taxon>
        <taxon>Pleocyemata</taxon>
        <taxon>Brachyura</taxon>
        <taxon>Eubrachyura</taxon>
        <taxon>Majoidea</taxon>
        <taxon>Majidae</taxon>
        <taxon>Chionoecetes</taxon>
    </lineage>
</organism>
<dbReference type="AlphaFoldDB" id="A0A8J4Y8K0"/>
<dbReference type="Gene3D" id="2.40.155.10">
    <property type="entry name" value="Green fluorescent protein"/>
    <property type="match status" value="1"/>
</dbReference>
<comment type="caution">
    <text evidence="8">The sequence shown here is derived from an EMBL/GenBank/DDBJ whole genome shotgun (WGS) entry which is preliminary data.</text>
</comment>
<feature type="domain" description="UBZ1-type" evidence="7">
    <location>
        <begin position="111"/>
        <end position="137"/>
    </location>
</feature>
<name>A0A8J4Y8K0_CHIOP</name>
<evidence type="ECO:0000313" key="8">
    <source>
        <dbReference type="EMBL" id="KAG0723235.1"/>
    </source>
</evidence>